<dbReference type="Pfam" id="PF05970">
    <property type="entry name" value="PIF1"/>
    <property type="match status" value="2"/>
</dbReference>
<evidence type="ECO:0000256" key="1">
    <source>
        <dbReference type="RuleBase" id="RU363044"/>
    </source>
</evidence>
<comment type="cofactor">
    <cofactor evidence="1">
        <name>Mg(2+)</name>
        <dbReference type="ChEBI" id="CHEBI:18420"/>
    </cofactor>
</comment>
<dbReference type="Gene3D" id="3.40.50.300">
    <property type="entry name" value="P-loop containing nucleotide triphosphate hydrolases"/>
    <property type="match status" value="1"/>
</dbReference>
<dbReference type="GO" id="GO:0016787">
    <property type="term" value="F:hydrolase activity"/>
    <property type="evidence" value="ECO:0007669"/>
    <property type="project" value="UniProtKB-KW"/>
</dbReference>
<keyword evidence="5" id="KW-1185">Reference proteome</keyword>
<dbReference type="GO" id="GO:0006281">
    <property type="term" value="P:DNA repair"/>
    <property type="evidence" value="ECO:0007669"/>
    <property type="project" value="UniProtKB-KW"/>
</dbReference>
<gene>
    <name evidence="4" type="ORF">LIER_35396</name>
</gene>
<keyword evidence="1" id="KW-0067">ATP-binding</keyword>
<keyword evidence="1" id="KW-0378">Hydrolase</keyword>
<name>A0AAV3NQ04_LITER</name>
<keyword evidence="1" id="KW-0347">Helicase</keyword>
<dbReference type="EMBL" id="BAABME010015487">
    <property type="protein sequence ID" value="GAA0141444.1"/>
    <property type="molecule type" value="Genomic_DNA"/>
</dbReference>
<dbReference type="Proteomes" id="UP001454036">
    <property type="component" value="Unassembled WGS sequence"/>
</dbReference>
<proteinExistence type="inferred from homology"/>
<dbReference type="Gene3D" id="2.40.50.140">
    <property type="entry name" value="Nucleic acid-binding proteins"/>
    <property type="match status" value="1"/>
</dbReference>
<dbReference type="SUPFAM" id="SSF50249">
    <property type="entry name" value="Nucleic acid-binding proteins"/>
    <property type="match status" value="1"/>
</dbReference>
<dbReference type="GO" id="GO:0005524">
    <property type="term" value="F:ATP binding"/>
    <property type="evidence" value="ECO:0007669"/>
    <property type="project" value="UniProtKB-KW"/>
</dbReference>
<keyword evidence="2" id="KW-0812">Transmembrane</keyword>
<sequence>MAEDFSRDRKQLRFADDDIMHKVLMGINNTLKSLGKEINDYHIVPFSFEPTDQEQVTRHISSEMNLPIPNEDLHGLDRLNDKKKYKFDIIFNKAITDEGGAYFVDGPGGTGKSYLYKVLLAHIRSHGFIALVVATSGIASSFFIGGHTAHSRFKIPIDDLCKNTALFGGKLVVFGGDFRQVLLVVRCGSRSQQIEDSMVSSDMWSYLIKIPLTLNMRACEDPGFMEYLMRIGNGEEVTNEAGQVRLPLPMVVPYTTHSESLEALISYVYPDLGLFASDPLTMMKRAILSPRNDFVDDINSMLIDRMVGEPEIYISDDRAKHVGDQGDYLDYLNSLEPNGLPQHRLILKPLSRARTGSSVKVLILPPTYKDEGTEYILHVVYKEVLSHVQPISSMTMKDNVIMIPDVKQGLDRWTMKVTVTEVLPTFVGYQHGTRYKRYILTDDQGNTIPEIVYGTDIRLYDGLLNLHGVYDISNAAVKPQTGNQVIKSQRSMFLSICDQQIEHHGPILTVAAGAYSVIVVKRIRVKNYQARILWLIVDSIFLISLKNTLSVLTTLCPTTKSYDVGATLASTNTTSFTIDPPIEEAITLKSWFDSVRDVQLPKMLAGCTAAFSKDLTDKNIDKMYLDFWTRAFLQPTQGDLRLHYIGCPHYFTGVNSYAAGLRMSMDVYDHSGCITAGAIKSVAEQILQCNASQLDKLLRQVGGYDLEVSKTRCTSCYYRALRKEYNASSVDSTVAAECEPDATLP</sequence>
<dbReference type="EC" id="5.6.2.3" evidence="1"/>
<evidence type="ECO:0000313" key="4">
    <source>
        <dbReference type="EMBL" id="GAA0141444.1"/>
    </source>
</evidence>
<dbReference type="GO" id="GO:0006310">
    <property type="term" value="P:DNA recombination"/>
    <property type="evidence" value="ECO:0007669"/>
    <property type="project" value="UniProtKB-KW"/>
</dbReference>
<feature type="transmembrane region" description="Helical" evidence="2">
    <location>
        <begin position="127"/>
        <end position="146"/>
    </location>
</feature>
<keyword evidence="1" id="KW-0234">DNA repair</keyword>
<dbReference type="GO" id="GO:0000723">
    <property type="term" value="P:telomere maintenance"/>
    <property type="evidence" value="ECO:0007669"/>
    <property type="project" value="InterPro"/>
</dbReference>
<dbReference type="PANTHER" id="PTHR10492:SF57">
    <property type="entry name" value="ATP-DEPENDENT DNA HELICASE"/>
    <property type="match status" value="1"/>
</dbReference>
<evidence type="ECO:0000256" key="2">
    <source>
        <dbReference type="SAM" id="Phobius"/>
    </source>
</evidence>
<dbReference type="GO" id="GO:0043139">
    <property type="term" value="F:5'-3' DNA helicase activity"/>
    <property type="evidence" value="ECO:0007669"/>
    <property type="project" value="UniProtKB-EC"/>
</dbReference>
<keyword evidence="2" id="KW-1133">Transmembrane helix</keyword>
<comment type="caution">
    <text evidence="4">The sequence shown here is derived from an EMBL/GenBank/DDBJ whole genome shotgun (WGS) entry which is preliminary data.</text>
</comment>
<keyword evidence="1" id="KW-0227">DNA damage</keyword>
<feature type="domain" description="DNA helicase Pif1-like DEAD-box helicase" evidence="3">
    <location>
        <begin position="162"/>
        <end position="236"/>
    </location>
</feature>
<dbReference type="PANTHER" id="PTHR10492">
    <property type="match status" value="1"/>
</dbReference>
<keyword evidence="1" id="KW-0547">Nucleotide-binding</keyword>
<dbReference type="SUPFAM" id="SSF52540">
    <property type="entry name" value="P-loop containing nucleoside triphosphate hydrolases"/>
    <property type="match status" value="2"/>
</dbReference>
<dbReference type="InterPro" id="IPR027417">
    <property type="entry name" value="P-loop_NTPase"/>
</dbReference>
<comment type="catalytic activity">
    <reaction evidence="1">
        <text>ATP + H2O = ADP + phosphate + H(+)</text>
        <dbReference type="Rhea" id="RHEA:13065"/>
        <dbReference type="ChEBI" id="CHEBI:15377"/>
        <dbReference type="ChEBI" id="CHEBI:15378"/>
        <dbReference type="ChEBI" id="CHEBI:30616"/>
        <dbReference type="ChEBI" id="CHEBI:43474"/>
        <dbReference type="ChEBI" id="CHEBI:456216"/>
        <dbReference type="EC" id="5.6.2.3"/>
    </reaction>
</comment>
<protein>
    <recommendedName>
        <fullName evidence="1">ATP-dependent DNA helicase</fullName>
        <ecNumber evidence="1">5.6.2.3</ecNumber>
    </recommendedName>
</protein>
<organism evidence="4 5">
    <name type="scientific">Lithospermum erythrorhizon</name>
    <name type="common">Purple gromwell</name>
    <name type="synonym">Lithospermum officinale var. erythrorhizon</name>
    <dbReference type="NCBI Taxonomy" id="34254"/>
    <lineage>
        <taxon>Eukaryota</taxon>
        <taxon>Viridiplantae</taxon>
        <taxon>Streptophyta</taxon>
        <taxon>Embryophyta</taxon>
        <taxon>Tracheophyta</taxon>
        <taxon>Spermatophyta</taxon>
        <taxon>Magnoliopsida</taxon>
        <taxon>eudicotyledons</taxon>
        <taxon>Gunneridae</taxon>
        <taxon>Pentapetalae</taxon>
        <taxon>asterids</taxon>
        <taxon>lamiids</taxon>
        <taxon>Boraginales</taxon>
        <taxon>Boraginaceae</taxon>
        <taxon>Boraginoideae</taxon>
        <taxon>Lithospermeae</taxon>
        <taxon>Lithospermum</taxon>
    </lineage>
</organism>
<dbReference type="InterPro" id="IPR012340">
    <property type="entry name" value="NA-bd_OB-fold"/>
</dbReference>
<evidence type="ECO:0000313" key="5">
    <source>
        <dbReference type="Proteomes" id="UP001454036"/>
    </source>
</evidence>
<accession>A0AAV3NQ04</accession>
<dbReference type="AlphaFoldDB" id="A0AAV3NQ04"/>
<feature type="domain" description="DNA helicase Pif1-like DEAD-box helicase" evidence="3">
    <location>
        <begin position="79"/>
        <end position="158"/>
    </location>
</feature>
<reference evidence="4 5" key="1">
    <citation type="submission" date="2024-01" db="EMBL/GenBank/DDBJ databases">
        <title>The complete chloroplast genome sequence of Lithospermum erythrorhizon: insights into the phylogenetic relationship among Boraginaceae species and the maternal lineages of purple gromwells.</title>
        <authorList>
            <person name="Okada T."/>
            <person name="Watanabe K."/>
        </authorList>
    </citation>
    <scope>NUCLEOTIDE SEQUENCE [LARGE SCALE GENOMIC DNA]</scope>
</reference>
<comment type="similarity">
    <text evidence="1">Belongs to the helicase family.</text>
</comment>
<evidence type="ECO:0000259" key="3">
    <source>
        <dbReference type="Pfam" id="PF05970"/>
    </source>
</evidence>
<dbReference type="InterPro" id="IPR010285">
    <property type="entry name" value="DNA_helicase_pif1-like_DEAD"/>
</dbReference>
<keyword evidence="2" id="KW-0472">Membrane</keyword>
<keyword evidence="1" id="KW-0233">DNA recombination</keyword>